<dbReference type="SUPFAM" id="SSF53098">
    <property type="entry name" value="Ribonuclease H-like"/>
    <property type="match status" value="1"/>
</dbReference>
<dbReference type="GO" id="GO:0003676">
    <property type="term" value="F:nucleic acid binding"/>
    <property type="evidence" value="ECO:0007669"/>
    <property type="project" value="InterPro"/>
</dbReference>
<name>A0A5J4R4I0_9ZZZZ</name>
<comment type="caution">
    <text evidence="2">The sequence shown here is derived from an EMBL/GenBank/DDBJ whole genome shotgun (WGS) entry which is preliminary data.</text>
</comment>
<keyword evidence="2" id="KW-0808">Transferase</keyword>
<dbReference type="EMBL" id="SNRY01001855">
    <property type="protein sequence ID" value="KAA6328224.1"/>
    <property type="molecule type" value="Genomic_DNA"/>
</dbReference>
<dbReference type="InterPro" id="IPR036397">
    <property type="entry name" value="RNaseH_sf"/>
</dbReference>
<dbReference type="CDD" id="cd06130">
    <property type="entry name" value="DNA_pol_III_epsilon_like"/>
    <property type="match status" value="1"/>
</dbReference>
<evidence type="ECO:0000313" key="2">
    <source>
        <dbReference type="EMBL" id="KAA6328224.1"/>
    </source>
</evidence>
<dbReference type="InterPro" id="IPR013520">
    <property type="entry name" value="Ribonucl_H"/>
</dbReference>
<dbReference type="GO" id="GO:0008408">
    <property type="term" value="F:3'-5' exonuclease activity"/>
    <property type="evidence" value="ECO:0007669"/>
    <property type="project" value="TreeGrafter"/>
</dbReference>
<dbReference type="EC" id="2.7.7.7" evidence="2"/>
<proteinExistence type="predicted"/>
<evidence type="ECO:0000259" key="1">
    <source>
        <dbReference type="SMART" id="SM00479"/>
    </source>
</evidence>
<dbReference type="SMART" id="SM00479">
    <property type="entry name" value="EXOIII"/>
    <property type="match status" value="1"/>
</dbReference>
<dbReference type="GO" id="GO:0005829">
    <property type="term" value="C:cytosol"/>
    <property type="evidence" value="ECO:0007669"/>
    <property type="project" value="TreeGrafter"/>
</dbReference>
<keyword evidence="2" id="KW-0548">Nucleotidyltransferase</keyword>
<reference evidence="2" key="1">
    <citation type="submission" date="2019-03" db="EMBL/GenBank/DDBJ databases">
        <title>Single cell metagenomics reveals metabolic interactions within the superorganism composed of flagellate Streblomastix strix and complex community of Bacteroidetes bacteria on its surface.</title>
        <authorList>
            <person name="Treitli S.C."/>
            <person name="Kolisko M."/>
            <person name="Husnik F."/>
            <person name="Keeling P."/>
            <person name="Hampl V."/>
        </authorList>
    </citation>
    <scope>NUCLEOTIDE SEQUENCE</scope>
    <source>
        <strain evidence="2">STM</strain>
    </source>
</reference>
<dbReference type="PANTHER" id="PTHR30231">
    <property type="entry name" value="DNA POLYMERASE III SUBUNIT EPSILON"/>
    <property type="match status" value="1"/>
</dbReference>
<dbReference type="FunFam" id="3.30.420.10:FF:000045">
    <property type="entry name" value="3'-5' exonuclease DinG"/>
    <property type="match status" value="1"/>
</dbReference>
<dbReference type="GO" id="GO:0003887">
    <property type="term" value="F:DNA-directed DNA polymerase activity"/>
    <property type="evidence" value="ECO:0007669"/>
    <property type="project" value="UniProtKB-EC"/>
</dbReference>
<protein>
    <submittedName>
        <fullName evidence="2">DNA polymerase III subunit epsilon</fullName>
        <ecNumber evidence="2">2.7.7.7</ecNumber>
    </submittedName>
</protein>
<gene>
    <name evidence="2" type="ORF">EZS27_022854</name>
</gene>
<organism evidence="2">
    <name type="scientific">termite gut metagenome</name>
    <dbReference type="NCBI Taxonomy" id="433724"/>
    <lineage>
        <taxon>unclassified sequences</taxon>
        <taxon>metagenomes</taxon>
        <taxon>organismal metagenomes</taxon>
    </lineage>
</organism>
<sequence length="165" mass="19003">MISNFASIDFETANYYRTSICSVGIVIVNNGKVIDKLYRLIRPRPNFYCHWATDIHGLSYYDTCNEPEFPDSWKEITSKLKNLPLVAHNSPFDEGCLKAVHELYGIPYPNYEFRCTYRTAKRTFPNLKNHQLHTVAAHIGFDLTNHHHALADTEACAEIAKRIII</sequence>
<dbReference type="Pfam" id="PF00929">
    <property type="entry name" value="RNase_T"/>
    <property type="match status" value="1"/>
</dbReference>
<accession>A0A5J4R4I0</accession>
<feature type="domain" description="Exonuclease" evidence="1">
    <location>
        <begin position="4"/>
        <end position="164"/>
    </location>
</feature>
<dbReference type="Gene3D" id="3.30.420.10">
    <property type="entry name" value="Ribonuclease H-like superfamily/Ribonuclease H"/>
    <property type="match status" value="1"/>
</dbReference>
<dbReference type="InterPro" id="IPR012337">
    <property type="entry name" value="RNaseH-like_sf"/>
</dbReference>
<dbReference type="PANTHER" id="PTHR30231:SF42">
    <property type="entry name" value="EXONUCLEASE"/>
    <property type="match status" value="1"/>
</dbReference>
<dbReference type="AlphaFoldDB" id="A0A5J4R4I0"/>